<dbReference type="SUPFAM" id="SSF46774">
    <property type="entry name" value="ARID-like"/>
    <property type="match status" value="2"/>
</dbReference>
<dbReference type="Gene3D" id="1.10.150.60">
    <property type="entry name" value="ARID DNA-binding domain"/>
    <property type="match status" value="2"/>
</dbReference>
<dbReference type="SUPFAM" id="SSF57903">
    <property type="entry name" value="FYVE/PHD zinc finger"/>
    <property type="match status" value="1"/>
</dbReference>
<dbReference type="OMA" id="VGWENIT"/>
<keyword evidence="1" id="KW-0805">Transcription regulation</keyword>
<keyword evidence="2" id="KW-0238">DNA-binding</keyword>
<dbReference type="Pfam" id="PF01388">
    <property type="entry name" value="ARID"/>
    <property type="match status" value="2"/>
</dbReference>
<gene>
    <name evidence="7" type="ORF">Gasu_14710</name>
</gene>
<keyword evidence="8" id="KW-1185">Reference proteome</keyword>
<dbReference type="GO" id="GO:0006357">
    <property type="term" value="P:regulation of transcription by RNA polymerase II"/>
    <property type="evidence" value="ECO:0007669"/>
    <property type="project" value="InterPro"/>
</dbReference>
<evidence type="ECO:0000259" key="6">
    <source>
        <dbReference type="PROSITE" id="PS51011"/>
    </source>
</evidence>
<feature type="region of interest" description="Disordered" evidence="5">
    <location>
        <begin position="405"/>
        <end position="425"/>
    </location>
</feature>
<evidence type="ECO:0000256" key="1">
    <source>
        <dbReference type="ARBA" id="ARBA00023015"/>
    </source>
</evidence>
<evidence type="ECO:0000256" key="3">
    <source>
        <dbReference type="ARBA" id="ARBA00023163"/>
    </source>
</evidence>
<dbReference type="InterPro" id="IPR036431">
    <property type="entry name" value="ARID_dom_sf"/>
</dbReference>
<dbReference type="Proteomes" id="UP000030680">
    <property type="component" value="Unassembled WGS sequence"/>
</dbReference>
<dbReference type="SMART" id="SM01014">
    <property type="entry name" value="ARID"/>
    <property type="match status" value="2"/>
</dbReference>
<evidence type="ECO:0000313" key="7">
    <source>
        <dbReference type="EMBL" id="EME31228.1"/>
    </source>
</evidence>
<dbReference type="GO" id="GO:0003677">
    <property type="term" value="F:DNA binding"/>
    <property type="evidence" value="ECO:0007669"/>
    <property type="project" value="UniProtKB-KW"/>
</dbReference>
<dbReference type="InterPro" id="IPR011011">
    <property type="entry name" value="Znf_FYVE_PHD"/>
</dbReference>
<dbReference type="GeneID" id="17089891"/>
<reference evidence="8" key="1">
    <citation type="journal article" date="2013" name="Science">
        <title>Gene transfer from bacteria and archaea facilitated evolution of an extremophilic eukaryote.</title>
        <authorList>
            <person name="Schonknecht G."/>
            <person name="Chen W.H."/>
            <person name="Ternes C.M."/>
            <person name="Barbier G.G."/>
            <person name="Shrestha R.P."/>
            <person name="Stanke M."/>
            <person name="Brautigam A."/>
            <person name="Baker B.J."/>
            <person name="Banfield J.F."/>
            <person name="Garavito R.M."/>
            <person name="Carr K."/>
            <person name="Wilkerson C."/>
            <person name="Rensing S.A."/>
            <person name="Gagneul D."/>
            <person name="Dickenson N.E."/>
            <person name="Oesterhelt C."/>
            <person name="Lercher M.J."/>
            <person name="Weber A.P."/>
        </authorList>
    </citation>
    <scope>NUCLEOTIDE SEQUENCE [LARGE SCALE GENOMIC DNA]</scope>
    <source>
        <strain evidence="8">074W</strain>
    </source>
</reference>
<dbReference type="AlphaFoldDB" id="M2Y5I8"/>
<name>M2Y5I8_GALSU</name>
<dbReference type="STRING" id="130081.M2Y5I8"/>
<protein>
    <submittedName>
        <fullName evidence="7">DNA binding / transcription factor</fullName>
    </submittedName>
</protein>
<dbReference type="EMBL" id="KB454493">
    <property type="protein sequence ID" value="EME31228.1"/>
    <property type="molecule type" value="Genomic_DNA"/>
</dbReference>
<evidence type="ECO:0000256" key="5">
    <source>
        <dbReference type="SAM" id="MobiDB-lite"/>
    </source>
</evidence>
<dbReference type="OrthoDB" id="1928087at2759"/>
<dbReference type="InterPro" id="IPR001606">
    <property type="entry name" value="ARID_dom"/>
</dbReference>
<dbReference type="KEGG" id="gsl:Gasu_14710"/>
<dbReference type="InterPro" id="IPR045147">
    <property type="entry name" value="ARI3A/B/C"/>
</dbReference>
<evidence type="ECO:0000313" key="8">
    <source>
        <dbReference type="Proteomes" id="UP000030680"/>
    </source>
</evidence>
<feature type="domain" description="ARID" evidence="6">
    <location>
        <begin position="15"/>
        <end position="116"/>
    </location>
</feature>
<evidence type="ECO:0000256" key="2">
    <source>
        <dbReference type="ARBA" id="ARBA00023125"/>
    </source>
</evidence>
<keyword evidence="4" id="KW-0539">Nucleus</keyword>
<dbReference type="InterPro" id="IPR013083">
    <property type="entry name" value="Znf_RING/FYVE/PHD"/>
</dbReference>
<dbReference type="RefSeq" id="XP_005707748.1">
    <property type="nucleotide sequence ID" value="XM_005707691.1"/>
</dbReference>
<dbReference type="Gramene" id="EME31228">
    <property type="protein sequence ID" value="EME31228"/>
    <property type="gene ID" value="Gasu_14710"/>
</dbReference>
<organism evidence="7 8">
    <name type="scientific">Galdieria sulphuraria</name>
    <name type="common">Red alga</name>
    <dbReference type="NCBI Taxonomy" id="130081"/>
    <lineage>
        <taxon>Eukaryota</taxon>
        <taxon>Rhodophyta</taxon>
        <taxon>Bangiophyceae</taxon>
        <taxon>Galdieriales</taxon>
        <taxon>Galdieriaceae</taxon>
        <taxon>Galdieria</taxon>
    </lineage>
</organism>
<proteinExistence type="predicted"/>
<sequence length="531" mass="61203">MLLCSKLLKYHGPSGDQQKDLLHDIIAYYVELGNPWPPYQHSQILSHIGPIPIENLLVDLFRQVYLLRGGYMMVCRNQSWQQVQHALCIPKSPTSNTLFLETIYRVILLSYERERRRLETGETRQRQDIGNPHDWIGWSIKLQLILHDLSGSNGIWLWGTVIAFRATLQEHIILLDIGRWISVHLDDVVVELGTLDHALFNALSHIQVSQVGEMDHNDCSSNGMLFLESNGPSNAPSSKLPLSSMALMSNEVFTGVASPVEDHLFIEYDLSPQLYHFETGRKISELARSWTEPCRKRCMKDLPPVISKYSMLIIRCICGCHVDNGDMICCSQCRVWSHKRCVGWENITNEDTLHTFRCFLCDSLVVPQSKLVQSVIQAVEGVRKQSKWSDIQERIQQGDFWDQQYEDSSSHSSTEKAHSFSEENAHRYSSTIQGWRSTKRLKNNVREIAKGHKRARVQAPPFLRKEDEEKQFYKAFLQFWKMKGKPLQKIPMFRGKPFDFYALHVGVRDRGGEEASQPIIRFNCGDITRCI</sequence>
<feature type="domain" description="ARID" evidence="6">
    <location>
        <begin position="466"/>
        <end position="531"/>
    </location>
</feature>
<evidence type="ECO:0000256" key="4">
    <source>
        <dbReference type="ARBA" id="ARBA00023242"/>
    </source>
</evidence>
<accession>M2Y5I8</accession>
<dbReference type="GO" id="GO:0005634">
    <property type="term" value="C:nucleus"/>
    <property type="evidence" value="ECO:0007669"/>
    <property type="project" value="TreeGrafter"/>
</dbReference>
<dbReference type="Gene3D" id="3.30.40.10">
    <property type="entry name" value="Zinc/RING finger domain, C3HC4 (zinc finger)"/>
    <property type="match status" value="1"/>
</dbReference>
<dbReference type="PANTHER" id="PTHR15348:SF0">
    <property type="entry name" value="PROTEIN DEAD RINGER"/>
    <property type="match status" value="1"/>
</dbReference>
<feature type="compositionally biased region" description="Basic and acidic residues" evidence="5">
    <location>
        <begin position="413"/>
        <end position="425"/>
    </location>
</feature>
<keyword evidence="3" id="KW-0804">Transcription</keyword>
<dbReference type="PROSITE" id="PS51011">
    <property type="entry name" value="ARID"/>
    <property type="match status" value="2"/>
</dbReference>
<dbReference type="CDD" id="cd16100">
    <property type="entry name" value="ARID"/>
    <property type="match status" value="2"/>
</dbReference>
<dbReference type="PANTHER" id="PTHR15348">
    <property type="entry name" value="AT-RICH INTERACTIVE DOMAIN-CONTAINING PROTEIN ARID DOMAIN- CONTAINING PROTEIN DEAD RINGER PROTEIN B-CELL REGULATOR OF IGH TRANSCRIPTION BRIGHT"/>
    <property type="match status" value="1"/>
</dbReference>